<comment type="caution">
    <text evidence="3">The sequence shown here is derived from an EMBL/GenBank/DDBJ whole genome shotgun (WGS) entry which is preliminary data.</text>
</comment>
<organism evidence="3 4">
    <name type="scientific">Plantactinospora mayteni</name>
    <dbReference type="NCBI Taxonomy" id="566021"/>
    <lineage>
        <taxon>Bacteria</taxon>
        <taxon>Bacillati</taxon>
        <taxon>Actinomycetota</taxon>
        <taxon>Actinomycetes</taxon>
        <taxon>Micromonosporales</taxon>
        <taxon>Micromonosporaceae</taxon>
        <taxon>Plantactinospora</taxon>
    </lineage>
</organism>
<sequence length="190" mass="18829">MRLETGRLLGTALVALTLASASACGEATPTASSRSTASTGPSIPADPTASTGPTVSAEAGTSAGPASPDGTRDPKTAPACDAVMKARKTALEALAPVAAVLSQSGLSKEDLAKATNDLNAPYTAMHVNVAAAAELTGDPQLKAKISAYQLAVEQAIVAVEGSDSDQAKLKAVIELPAMRSAEKAVVAACS</sequence>
<evidence type="ECO:0008006" key="5">
    <source>
        <dbReference type="Google" id="ProtNLM"/>
    </source>
</evidence>
<keyword evidence="2" id="KW-0732">Signal</keyword>
<reference evidence="3 4" key="1">
    <citation type="submission" date="2021-01" db="EMBL/GenBank/DDBJ databases">
        <title>Whole genome shotgun sequence of Plantactinospora mayteni NBRC 109088.</title>
        <authorList>
            <person name="Komaki H."/>
            <person name="Tamura T."/>
        </authorList>
    </citation>
    <scope>NUCLEOTIDE SEQUENCE [LARGE SCALE GENOMIC DNA]</scope>
    <source>
        <strain evidence="3 4">NBRC 109088</strain>
    </source>
</reference>
<evidence type="ECO:0000313" key="4">
    <source>
        <dbReference type="Proteomes" id="UP000621500"/>
    </source>
</evidence>
<gene>
    <name evidence="3" type="ORF">Pma05_80210</name>
</gene>
<name>A0ABQ4F3F9_9ACTN</name>
<evidence type="ECO:0000256" key="1">
    <source>
        <dbReference type="SAM" id="MobiDB-lite"/>
    </source>
</evidence>
<feature type="signal peptide" evidence="2">
    <location>
        <begin position="1"/>
        <end position="23"/>
    </location>
</feature>
<evidence type="ECO:0000256" key="2">
    <source>
        <dbReference type="SAM" id="SignalP"/>
    </source>
</evidence>
<feature type="chain" id="PRO_5046457071" description="Haemophore haem-binding domain-containing protein" evidence="2">
    <location>
        <begin position="24"/>
        <end position="190"/>
    </location>
</feature>
<accession>A0ABQ4F3F9</accession>
<dbReference type="Proteomes" id="UP000621500">
    <property type="component" value="Unassembled WGS sequence"/>
</dbReference>
<dbReference type="PROSITE" id="PS51257">
    <property type="entry name" value="PROKAR_LIPOPROTEIN"/>
    <property type="match status" value="1"/>
</dbReference>
<feature type="compositionally biased region" description="Low complexity" evidence="1">
    <location>
        <begin position="27"/>
        <end position="39"/>
    </location>
</feature>
<keyword evidence="4" id="KW-1185">Reference proteome</keyword>
<proteinExistence type="predicted"/>
<evidence type="ECO:0000313" key="3">
    <source>
        <dbReference type="EMBL" id="GIH01449.1"/>
    </source>
</evidence>
<dbReference type="EMBL" id="BONX01000072">
    <property type="protein sequence ID" value="GIH01449.1"/>
    <property type="molecule type" value="Genomic_DNA"/>
</dbReference>
<feature type="region of interest" description="Disordered" evidence="1">
    <location>
        <begin position="27"/>
        <end position="77"/>
    </location>
</feature>
<protein>
    <recommendedName>
        <fullName evidence="5">Haemophore haem-binding domain-containing protein</fullName>
    </recommendedName>
</protein>